<dbReference type="Proteomes" id="UP000321083">
    <property type="component" value="Unassembled WGS sequence"/>
</dbReference>
<reference evidence="1 2" key="1">
    <citation type="submission" date="2019-08" db="EMBL/GenBank/DDBJ databases">
        <title>100 year-old enigma solved: identification of Planctomyces bekefii, the type genus and species of the phylum Planctomycetes.</title>
        <authorList>
            <person name="Svetlana D.N."/>
            <person name="Overmann J."/>
        </authorList>
    </citation>
    <scope>NUCLEOTIDE SEQUENCE [LARGE SCALE GENOMIC DNA]</scope>
    <source>
        <strain evidence="1">Phe10_nw2017</strain>
    </source>
</reference>
<proteinExistence type="predicted"/>
<accession>A0A5C6M956</accession>
<gene>
    <name evidence="1" type="ORF">E3A20_13370</name>
</gene>
<reference evidence="1 2" key="2">
    <citation type="submission" date="2019-08" db="EMBL/GenBank/DDBJ databases">
        <authorList>
            <person name="Henke P."/>
        </authorList>
    </citation>
    <scope>NUCLEOTIDE SEQUENCE [LARGE SCALE GENOMIC DNA]</scope>
    <source>
        <strain evidence="1">Phe10_nw2017</strain>
    </source>
</reference>
<sequence>TKRPDYREECVFDPNASLSIAARYLIDEAKKVCR</sequence>
<feature type="non-terminal residue" evidence="1">
    <location>
        <position position="1"/>
    </location>
</feature>
<comment type="caution">
    <text evidence="1">The sequence shown here is derived from an EMBL/GenBank/DDBJ whole genome shotgun (WGS) entry which is preliminary data.</text>
</comment>
<keyword evidence="2" id="KW-1185">Reference proteome</keyword>
<dbReference type="AlphaFoldDB" id="A0A5C6M956"/>
<evidence type="ECO:0000313" key="2">
    <source>
        <dbReference type="Proteomes" id="UP000321083"/>
    </source>
</evidence>
<protein>
    <submittedName>
        <fullName evidence="1">Uncharacterized protein</fullName>
    </submittedName>
</protein>
<name>A0A5C6M956_9PLAN</name>
<evidence type="ECO:0000313" key="1">
    <source>
        <dbReference type="EMBL" id="TWW09531.1"/>
    </source>
</evidence>
<dbReference type="EMBL" id="SRHE01000247">
    <property type="protein sequence ID" value="TWW09531.1"/>
    <property type="molecule type" value="Genomic_DNA"/>
</dbReference>
<organism evidence="1 2">
    <name type="scientific">Planctomyces bekefii</name>
    <dbReference type="NCBI Taxonomy" id="1653850"/>
    <lineage>
        <taxon>Bacteria</taxon>
        <taxon>Pseudomonadati</taxon>
        <taxon>Planctomycetota</taxon>
        <taxon>Planctomycetia</taxon>
        <taxon>Planctomycetales</taxon>
        <taxon>Planctomycetaceae</taxon>
        <taxon>Planctomyces</taxon>
    </lineage>
</organism>